<name>A0AAF0QK63_SOLVR</name>
<proteinExistence type="predicted"/>
<evidence type="ECO:0000313" key="1">
    <source>
        <dbReference type="EMBL" id="WMV23928.1"/>
    </source>
</evidence>
<keyword evidence="2" id="KW-1185">Reference proteome</keyword>
<accession>A0AAF0QK63</accession>
<organism evidence="1 2">
    <name type="scientific">Solanum verrucosum</name>
    <dbReference type="NCBI Taxonomy" id="315347"/>
    <lineage>
        <taxon>Eukaryota</taxon>
        <taxon>Viridiplantae</taxon>
        <taxon>Streptophyta</taxon>
        <taxon>Embryophyta</taxon>
        <taxon>Tracheophyta</taxon>
        <taxon>Spermatophyta</taxon>
        <taxon>Magnoliopsida</taxon>
        <taxon>eudicotyledons</taxon>
        <taxon>Gunneridae</taxon>
        <taxon>Pentapetalae</taxon>
        <taxon>asterids</taxon>
        <taxon>lamiids</taxon>
        <taxon>Solanales</taxon>
        <taxon>Solanaceae</taxon>
        <taxon>Solanoideae</taxon>
        <taxon>Solaneae</taxon>
        <taxon>Solanum</taxon>
    </lineage>
</organism>
<protein>
    <submittedName>
        <fullName evidence="1">Uncharacterized protein</fullName>
    </submittedName>
</protein>
<dbReference type="EMBL" id="CP133615">
    <property type="protein sequence ID" value="WMV23928.1"/>
    <property type="molecule type" value="Genomic_DNA"/>
</dbReference>
<feature type="non-terminal residue" evidence="1">
    <location>
        <position position="1"/>
    </location>
</feature>
<dbReference type="AlphaFoldDB" id="A0AAF0QK63"/>
<reference evidence="1" key="1">
    <citation type="submission" date="2023-08" db="EMBL/GenBank/DDBJ databases">
        <title>A de novo genome assembly of Solanum verrucosum Schlechtendal, a Mexican diploid species geographically isolated from the other diploid A-genome species in potato relatives.</title>
        <authorList>
            <person name="Hosaka K."/>
        </authorList>
    </citation>
    <scope>NUCLEOTIDE SEQUENCE</scope>
    <source>
        <tissue evidence="1">Young leaves</tissue>
    </source>
</reference>
<sequence>VSKLGQGFAWDHQLFSSASPTQGVGSGSDKLGIRAKSSRVLGSL</sequence>
<gene>
    <name evidence="1" type="ORF">MTR67_017313</name>
</gene>
<dbReference type="Proteomes" id="UP001234989">
    <property type="component" value="Chromosome 4"/>
</dbReference>
<evidence type="ECO:0000313" key="2">
    <source>
        <dbReference type="Proteomes" id="UP001234989"/>
    </source>
</evidence>